<comment type="subcellular location">
    <subcellularLocation>
        <location evidence="1">Membrane</location>
        <topology evidence="1">Multi-pass membrane protein</topology>
    </subcellularLocation>
</comment>
<dbReference type="SUPFAM" id="SSF103473">
    <property type="entry name" value="MFS general substrate transporter"/>
    <property type="match status" value="1"/>
</dbReference>
<dbReference type="RefSeq" id="XP_056547428.1">
    <property type="nucleotide sequence ID" value="XM_056683822.1"/>
</dbReference>
<feature type="domain" description="Major facilitator superfamily (MFS) profile" evidence="7">
    <location>
        <begin position="43"/>
        <end position="490"/>
    </location>
</feature>
<feature type="transmembrane region" description="Helical" evidence="6">
    <location>
        <begin position="367"/>
        <end position="386"/>
    </location>
</feature>
<protein>
    <recommendedName>
        <fullName evidence="7">Major facilitator superfamily (MFS) profile domain-containing protein</fullName>
    </recommendedName>
</protein>
<dbReference type="Gene3D" id="1.20.1250.20">
    <property type="entry name" value="MFS general substrate transporter like domains"/>
    <property type="match status" value="1"/>
</dbReference>
<keyword evidence="9" id="KW-1185">Reference proteome</keyword>
<dbReference type="FunFam" id="1.20.1250.20:FF:000196">
    <property type="entry name" value="MFS toxin efflux pump (AflT)"/>
    <property type="match status" value="1"/>
</dbReference>
<dbReference type="FunFam" id="1.20.1720.10:FF:000012">
    <property type="entry name" value="MFS toxin efflux pump (AflT)"/>
    <property type="match status" value="1"/>
</dbReference>
<feature type="transmembrane region" description="Helical" evidence="6">
    <location>
        <begin position="108"/>
        <end position="127"/>
    </location>
</feature>
<dbReference type="InterPro" id="IPR036259">
    <property type="entry name" value="MFS_trans_sf"/>
</dbReference>
<evidence type="ECO:0000313" key="9">
    <source>
        <dbReference type="Proteomes" id="UP001149163"/>
    </source>
</evidence>
<name>A0A9W9LTT7_9EURO</name>
<dbReference type="Proteomes" id="UP001149163">
    <property type="component" value="Unassembled WGS sequence"/>
</dbReference>
<evidence type="ECO:0000256" key="4">
    <source>
        <dbReference type="ARBA" id="ARBA00023136"/>
    </source>
</evidence>
<dbReference type="InterPro" id="IPR020846">
    <property type="entry name" value="MFS_dom"/>
</dbReference>
<evidence type="ECO:0000256" key="3">
    <source>
        <dbReference type="ARBA" id="ARBA00022989"/>
    </source>
</evidence>
<feature type="transmembrane region" description="Helical" evidence="6">
    <location>
        <begin position="35"/>
        <end position="56"/>
    </location>
</feature>
<organism evidence="8 9">
    <name type="scientific">Penicillium canariense</name>
    <dbReference type="NCBI Taxonomy" id="189055"/>
    <lineage>
        <taxon>Eukaryota</taxon>
        <taxon>Fungi</taxon>
        <taxon>Dikarya</taxon>
        <taxon>Ascomycota</taxon>
        <taxon>Pezizomycotina</taxon>
        <taxon>Eurotiomycetes</taxon>
        <taxon>Eurotiomycetidae</taxon>
        <taxon>Eurotiales</taxon>
        <taxon>Aspergillaceae</taxon>
        <taxon>Penicillium</taxon>
    </lineage>
</organism>
<feature type="transmembrane region" description="Helical" evidence="6">
    <location>
        <begin position="505"/>
        <end position="525"/>
    </location>
</feature>
<dbReference type="CDD" id="cd17502">
    <property type="entry name" value="MFS_Azr1_MDR_like"/>
    <property type="match status" value="1"/>
</dbReference>
<dbReference type="PANTHER" id="PTHR23501:SF201">
    <property type="entry name" value="MFS AFLATOXIN EFFLUX PUMP"/>
    <property type="match status" value="1"/>
</dbReference>
<evidence type="ECO:0000256" key="2">
    <source>
        <dbReference type="ARBA" id="ARBA00022692"/>
    </source>
</evidence>
<dbReference type="InterPro" id="IPR011701">
    <property type="entry name" value="MFS"/>
</dbReference>
<feature type="compositionally biased region" description="Basic and acidic residues" evidence="5">
    <location>
        <begin position="20"/>
        <end position="30"/>
    </location>
</feature>
<evidence type="ECO:0000256" key="6">
    <source>
        <dbReference type="SAM" id="Phobius"/>
    </source>
</evidence>
<feature type="transmembrane region" description="Helical" evidence="6">
    <location>
        <begin position="237"/>
        <end position="255"/>
    </location>
</feature>
<dbReference type="GO" id="GO:0022857">
    <property type="term" value="F:transmembrane transporter activity"/>
    <property type="evidence" value="ECO:0007669"/>
    <property type="project" value="InterPro"/>
</dbReference>
<feature type="region of interest" description="Disordered" evidence="5">
    <location>
        <begin position="530"/>
        <end position="560"/>
    </location>
</feature>
<comment type="caution">
    <text evidence="8">The sequence shown here is derived from an EMBL/GenBank/DDBJ whole genome shotgun (WGS) entry which is preliminary data.</text>
</comment>
<reference evidence="8" key="2">
    <citation type="journal article" date="2023" name="IMA Fungus">
        <title>Comparative genomic study of the Penicillium genus elucidates a diverse pangenome and 15 lateral gene transfer events.</title>
        <authorList>
            <person name="Petersen C."/>
            <person name="Sorensen T."/>
            <person name="Nielsen M.R."/>
            <person name="Sondergaard T.E."/>
            <person name="Sorensen J.L."/>
            <person name="Fitzpatrick D.A."/>
            <person name="Frisvad J.C."/>
            <person name="Nielsen K.L."/>
        </authorList>
    </citation>
    <scope>NUCLEOTIDE SEQUENCE</scope>
    <source>
        <strain evidence="8">IBT 26290</strain>
    </source>
</reference>
<dbReference type="OrthoDB" id="10021397at2759"/>
<dbReference type="InterPro" id="IPR001958">
    <property type="entry name" value="Tet-R_TetA/multi-R_MdtG-like"/>
</dbReference>
<dbReference type="AlphaFoldDB" id="A0A9W9LTT7"/>
<reference evidence="8" key="1">
    <citation type="submission" date="2022-11" db="EMBL/GenBank/DDBJ databases">
        <authorList>
            <person name="Petersen C."/>
        </authorList>
    </citation>
    <scope>NUCLEOTIDE SEQUENCE</scope>
    <source>
        <strain evidence="8">IBT 26290</strain>
    </source>
</reference>
<keyword evidence="3 6" id="KW-1133">Transmembrane helix</keyword>
<feature type="transmembrane region" description="Helical" evidence="6">
    <location>
        <begin position="267"/>
        <end position="288"/>
    </location>
</feature>
<feature type="transmembrane region" description="Helical" evidence="6">
    <location>
        <begin position="193"/>
        <end position="216"/>
    </location>
</feature>
<dbReference type="Pfam" id="PF07690">
    <property type="entry name" value="MFS_1"/>
    <property type="match status" value="1"/>
</dbReference>
<evidence type="ECO:0000256" key="1">
    <source>
        <dbReference type="ARBA" id="ARBA00004141"/>
    </source>
</evidence>
<dbReference type="PROSITE" id="PS50850">
    <property type="entry name" value="MFS"/>
    <property type="match status" value="1"/>
</dbReference>
<dbReference type="GO" id="GO:0005886">
    <property type="term" value="C:plasma membrane"/>
    <property type="evidence" value="ECO:0007669"/>
    <property type="project" value="TreeGrafter"/>
</dbReference>
<dbReference type="PRINTS" id="PR01035">
    <property type="entry name" value="TCRTETA"/>
</dbReference>
<evidence type="ECO:0000256" key="5">
    <source>
        <dbReference type="SAM" id="MobiDB-lite"/>
    </source>
</evidence>
<dbReference type="GeneID" id="81422998"/>
<feature type="transmembrane region" description="Helical" evidence="6">
    <location>
        <begin position="133"/>
        <end position="154"/>
    </location>
</feature>
<feature type="transmembrane region" description="Helical" evidence="6">
    <location>
        <begin position="166"/>
        <end position="187"/>
    </location>
</feature>
<feature type="transmembrane region" description="Helical" evidence="6">
    <location>
        <begin position="308"/>
        <end position="329"/>
    </location>
</feature>
<sequence>MSDHQHSDEPGPSGPNQLKAKQEAMEKGQSEEKPLVGPNLALLMAALISSMFLVALDRTIIATAVPKISDHFHAIDDISWYASAYLLTSSATQLIWGRIYTFYSAKILFLTAIVVFEMGSALCGAAPNSKSFIVGRAIAGMGSAGIFNGSTVIISQVVPLHKRPMYIGLMGSTFGVSSIVGPLLGGVFTDRVTWRWCFYINLPIGGIALIIIAFSLQEPSRSSTTALKRQLIRLDPLGTVLFLPGVICLLLALQWGGTTYGWSNTRIIVLLLLAGILLAAFGAVQAWCKDDATIPPRIIKQRSVAFGAVYTSCISGAMISMLYTLPLWFQGVKGTSAVQSGLDTIPMVLSLVVASILSGATISRTGYYVPFMFIASLLMATSSGMITTFKTETGHSAWIGYQALFGLGLGSGMQQPTMAAQTVLDQADVPIGVALMFLFQSLGGAVWVAVSQNLYTNYIATELPSISGINPEAILAAGATELAKLVPADKLHAVLVIYNAALHRAFFVPVALSCVMILPALGMEWRNVKRESEKREKEKLSSEKESEAPIKRTSDVEKII</sequence>
<dbReference type="PANTHER" id="PTHR23501">
    <property type="entry name" value="MAJOR FACILITATOR SUPERFAMILY"/>
    <property type="match status" value="1"/>
</dbReference>
<feature type="region of interest" description="Disordered" evidence="5">
    <location>
        <begin position="1"/>
        <end position="30"/>
    </location>
</feature>
<keyword evidence="4 6" id="KW-0472">Membrane</keyword>
<feature type="transmembrane region" description="Helical" evidence="6">
    <location>
        <begin position="341"/>
        <end position="360"/>
    </location>
</feature>
<evidence type="ECO:0000313" key="8">
    <source>
        <dbReference type="EMBL" id="KAJ5175820.1"/>
    </source>
</evidence>
<gene>
    <name evidence="8" type="ORF">N7482_001697</name>
</gene>
<proteinExistence type="predicted"/>
<dbReference type="Gene3D" id="1.20.1720.10">
    <property type="entry name" value="Multidrug resistance protein D"/>
    <property type="match status" value="1"/>
</dbReference>
<feature type="transmembrane region" description="Helical" evidence="6">
    <location>
        <begin position="429"/>
        <end position="450"/>
    </location>
</feature>
<accession>A0A9W9LTT7</accession>
<evidence type="ECO:0000259" key="7">
    <source>
        <dbReference type="PROSITE" id="PS50850"/>
    </source>
</evidence>
<keyword evidence="2 6" id="KW-0812">Transmembrane</keyword>
<dbReference type="EMBL" id="JAPQKN010000001">
    <property type="protein sequence ID" value="KAJ5175820.1"/>
    <property type="molecule type" value="Genomic_DNA"/>
</dbReference>